<name>A0ABW1A180_9ACTN</name>
<feature type="signal peptide" evidence="1">
    <location>
        <begin position="1"/>
        <end position="27"/>
    </location>
</feature>
<dbReference type="Proteomes" id="UP001596074">
    <property type="component" value="Unassembled WGS sequence"/>
</dbReference>
<protein>
    <submittedName>
        <fullName evidence="3">Ferritin family protein</fullName>
    </submittedName>
</protein>
<feature type="chain" id="PRO_5046242598" evidence="1">
    <location>
        <begin position="28"/>
        <end position="317"/>
    </location>
</feature>
<accession>A0ABW1A180</accession>
<keyword evidence="1" id="KW-0732">Signal</keyword>
<dbReference type="Gene3D" id="1.20.1260.10">
    <property type="match status" value="3"/>
</dbReference>
<dbReference type="InterPro" id="IPR003251">
    <property type="entry name" value="Rr_diiron-bd_dom"/>
</dbReference>
<feature type="domain" description="Ferritin-like diiron" evidence="2">
    <location>
        <begin position="38"/>
        <end position="169"/>
    </location>
</feature>
<gene>
    <name evidence="3" type="ORF">ACFPZN_21995</name>
</gene>
<dbReference type="InterPro" id="IPR052753">
    <property type="entry name" value="Rbr2/Nigerythrin"/>
</dbReference>
<reference evidence="4" key="1">
    <citation type="journal article" date="2019" name="Int. J. Syst. Evol. Microbiol.">
        <title>The Global Catalogue of Microorganisms (GCM) 10K type strain sequencing project: providing services to taxonomists for standard genome sequencing and annotation.</title>
        <authorList>
            <consortium name="The Broad Institute Genomics Platform"/>
            <consortium name="The Broad Institute Genome Sequencing Center for Infectious Disease"/>
            <person name="Wu L."/>
            <person name="Ma J."/>
        </authorList>
    </citation>
    <scope>NUCLEOTIDE SEQUENCE [LARGE SCALE GENOMIC DNA]</scope>
    <source>
        <strain evidence="4">KCTC 42087</strain>
    </source>
</reference>
<organism evidence="3 4">
    <name type="scientific">Actinomadura rugatobispora</name>
    <dbReference type="NCBI Taxonomy" id="1994"/>
    <lineage>
        <taxon>Bacteria</taxon>
        <taxon>Bacillati</taxon>
        <taxon>Actinomycetota</taxon>
        <taxon>Actinomycetes</taxon>
        <taxon>Streptosporangiales</taxon>
        <taxon>Thermomonosporaceae</taxon>
        <taxon>Actinomadura</taxon>
    </lineage>
</organism>
<comment type="caution">
    <text evidence="3">The sequence shown here is derived from an EMBL/GenBank/DDBJ whole genome shotgun (WGS) entry which is preliminary data.</text>
</comment>
<dbReference type="EMBL" id="JBHSON010000030">
    <property type="protein sequence ID" value="MFC5748308.1"/>
    <property type="molecule type" value="Genomic_DNA"/>
</dbReference>
<dbReference type="RefSeq" id="WP_378283961.1">
    <property type="nucleotide sequence ID" value="NZ_JBHSON010000030.1"/>
</dbReference>
<evidence type="ECO:0000256" key="1">
    <source>
        <dbReference type="SAM" id="SignalP"/>
    </source>
</evidence>
<evidence type="ECO:0000313" key="4">
    <source>
        <dbReference type="Proteomes" id="UP001596074"/>
    </source>
</evidence>
<dbReference type="InterPro" id="IPR012347">
    <property type="entry name" value="Ferritin-like"/>
</dbReference>
<evidence type="ECO:0000259" key="2">
    <source>
        <dbReference type="PROSITE" id="PS50905"/>
    </source>
</evidence>
<dbReference type="Pfam" id="PF02915">
    <property type="entry name" value="Rubrerythrin"/>
    <property type="match status" value="2"/>
</dbReference>
<dbReference type="SUPFAM" id="SSF47240">
    <property type="entry name" value="Ferritin-like"/>
    <property type="match status" value="2"/>
</dbReference>
<dbReference type="InterPro" id="IPR009040">
    <property type="entry name" value="Ferritin-like_diiron"/>
</dbReference>
<dbReference type="PANTHER" id="PTHR33746">
    <property type="entry name" value="RUBRERYTHRIN"/>
    <property type="match status" value="1"/>
</dbReference>
<sequence>MAHLPTRSIATAAIVLMLCAPVGAAFATPGSFSAPPGRTPKPQTLADLRQSMGGEAFAYASYRLYGVQARREGRKTVARLFDRTATVELREHFAEEAKLSGLPRGDVAALRDAIAGESYEHGTMYPRFAREAKIDGDREAAARFAEIARDEGTHLRAFRAALRVVETGHGKVPAPPKVEAVQVPAGPRKVRAKRTLRNLDTAMRGEAMAHAKYLWFARHVRNRAVARLFRGAAAVELREHFAAEARLRGFVGKTRANLTKAVAGEWYESRMIYPTFARRAKKVGDVKVAALFRHNARDEAGHARAFERALKALGQGK</sequence>
<keyword evidence="4" id="KW-1185">Reference proteome</keyword>
<dbReference type="PROSITE" id="PS50905">
    <property type="entry name" value="FERRITIN_LIKE"/>
    <property type="match status" value="2"/>
</dbReference>
<feature type="domain" description="Ferritin-like diiron" evidence="2">
    <location>
        <begin position="248"/>
        <end position="317"/>
    </location>
</feature>
<dbReference type="InterPro" id="IPR009078">
    <property type="entry name" value="Ferritin-like_SF"/>
</dbReference>
<dbReference type="PANTHER" id="PTHR33746:SF4">
    <property type="entry name" value="RUBRERYTHRIN"/>
    <property type="match status" value="1"/>
</dbReference>
<proteinExistence type="predicted"/>
<evidence type="ECO:0000313" key="3">
    <source>
        <dbReference type="EMBL" id="MFC5748308.1"/>
    </source>
</evidence>